<dbReference type="Proteomes" id="UP001501433">
    <property type="component" value="Unassembled WGS sequence"/>
</dbReference>
<dbReference type="EMBL" id="BAABJW010000004">
    <property type="protein sequence ID" value="GAA4816180.1"/>
    <property type="molecule type" value="Genomic_DNA"/>
</dbReference>
<name>A0ABP9CWX5_9FLAO</name>
<gene>
    <name evidence="1" type="ORF">GCM10023330_25580</name>
</gene>
<proteinExistence type="predicted"/>
<organism evidence="1 2">
    <name type="scientific">Litoribaculum gwangyangense</name>
    <dbReference type="NCBI Taxonomy" id="1130722"/>
    <lineage>
        <taxon>Bacteria</taxon>
        <taxon>Pseudomonadati</taxon>
        <taxon>Bacteroidota</taxon>
        <taxon>Flavobacteriia</taxon>
        <taxon>Flavobacteriales</taxon>
        <taxon>Flavobacteriaceae</taxon>
        <taxon>Litoribaculum</taxon>
    </lineage>
</organism>
<reference evidence="2" key="1">
    <citation type="journal article" date="2019" name="Int. J. Syst. Evol. Microbiol.">
        <title>The Global Catalogue of Microorganisms (GCM) 10K type strain sequencing project: providing services to taxonomists for standard genome sequencing and annotation.</title>
        <authorList>
            <consortium name="The Broad Institute Genomics Platform"/>
            <consortium name="The Broad Institute Genome Sequencing Center for Infectious Disease"/>
            <person name="Wu L."/>
            <person name="Ma J."/>
        </authorList>
    </citation>
    <scope>NUCLEOTIDE SEQUENCE [LARGE SCALE GENOMIC DNA]</scope>
    <source>
        <strain evidence="2">JCM 18325</strain>
    </source>
</reference>
<evidence type="ECO:0000313" key="2">
    <source>
        <dbReference type="Proteomes" id="UP001501433"/>
    </source>
</evidence>
<evidence type="ECO:0000313" key="1">
    <source>
        <dbReference type="EMBL" id="GAA4816180.1"/>
    </source>
</evidence>
<keyword evidence="2" id="KW-1185">Reference proteome</keyword>
<sequence>MEIKTPAAKQNKAKPISESLSCNFSFTCGIYKTQVPIIKFKELNTQTGAKYLRLDKINLSECIK</sequence>
<comment type="caution">
    <text evidence="1">The sequence shown here is derived from an EMBL/GenBank/DDBJ whole genome shotgun (WGS) entry which is preliminary data.</text>
</comment>
<protein>
    <submittedName>
        <fullName evidence="1">Uncharacterized protein</fullName>
    </submittedName>
</protein>
<accession>A0ABP9CWX5</accession>